<dbReference type="GO" id="GO:0061630">
    <property type="term" value="F:ubiquitin protein ligase activity"/>
    <property type="evidence" value="ECO:0007669"/>
    <property type="project" value="TreeGrafter"/>
</dbReference>
<dbReference type="AlphaFoldDB" id="A0A642UN12"/>
<dbReference type="VEuPathDB" id="FungiDB:TRICI_005950"/>
<feature type="region of interest" description="Disordered" evidence="1">
    <location>
        <begin position="369"/>
        <end position="397"/>
    </location>
</feature>
<feature type="compositionally biased region" description="Acidic residues" evidence="1">
    <location>
        <begin position="502"/>
        <end position="519"/>
    </location>
</feature>
<dbReference type="Pfam" id="PF13920">
    <property type="entry name" value="zf-C3HC4_3"/>
    <property type="match status" value="1"/>
</dbReference>
<protein>
    <recommendedName>
        <fullName evidence="5">RING-type domain-containing protein</fullName>
    </recommendedName>
</protein>
<feature type="transmembrane region" description="Helical" evidence="2">
    <location>
        <begin position="271"/>
        <end position="294"/>
    </location>
</feature>
<sequence>MNAMDVVQDMEFMTGAGATRTGDVVGSSATPSAGSSDFLLKRVAKSMAYAIAQQAAESDVPDRHIGSFISYLISPFAMLCMGMAIILNRTVVFATTRRPTALPLSYRIMLRSVAIYTLTKQTIPLLKALKCAAPDGLGRLVPEFYFALDGNETCPTPSVLWDLYRSICIGHFIETFSSVIQGRLPYSETGMTLFEYSVAFQEVQSSQRLSVEILVVSILSAFSQIALHLQGMVNSYRYRLIPSAVFGITFLSYFGWAAYQGRLLYFPSVCVIGYLPQLAISITVVICGCIYMLACVFAGGPSNMQTSVNSFHIELSEDFYSCLVKLGVLALTSVTKATYLTEATSLSAPLNTWVEYAEMQNERVNTARNDKFSSNPYRNEVTAAPTNSSPTTRGAEISSEIGGPSGFVTINRLVSAVHMVRTLGVLVAYMAYKYMRDGTRWLFYGTAGQAEELADENEKRDAEFEREVYKLRGQIIYSSLSDDYEGGYLKLLSGDLIPDFDDSNDYDPSLDPEDNDDAYEYQSDYNSDNDQEEEEEENDESTRKNALVASNSTATDRLGEFYNLVIQSPDYLFSLLAPKSAEEAEEARILSSHLNDTEGPLTRSRYYRSYRDESSVVAQLIMERRQQPLPPDTEPSVKESVCVVCQTAPRQVVLWPCRCFALCEECRLGLAMKNFKGCVCCRRQVDSFSRIFVP</sequence>
<evidence type="ECO:0000313" key="3">
    <source>
        <dbReference type="EMBL" id="KAA8902062.1"/>
    </source>
</evidence>
<keyword evidence="4" id="KW-1185">Reference proteome</keyword>
<feature type="compositionally biased region" description="Acidic residues" evidence="1">
    <location>
        <begin position="527"/>
        <end position="539"/>
    </location>
</feature>
<comment type="caution">
    <text evidence="3">The sequence shown here is derived from an EMBL/GenBank/DDBJ whole genome shotgun (WGS) entry which is preliminary data.</text>
</comment>
<dbReference type="Gene3D" id="3.30.40.10">
    <property type="entry name" value="Zinc/RING finger domain, C3HC4 (zinc finger)"/>
    <property type="match status" value="1"/>
</dbReference>
<dbReference type="OrthoDB" id="66726at2759"/>
<dbReference type="PANTHER" id="PTHR22696:SF1">
    <property type="entry name" value="E3 UBIQUITIN-PROTEIN LIGASE RNF26"/>
    <property type="match status" value="1"/>
</dbReference>
<proteinExistence type="predicted"/>
<reference evidence="3" key="1">
    <citation type="journal article" date="2019" name="G3 (Bethesda)">
        <title>Genome Assemblies of Two Rare Opportunistic Yeast Pathogens: Diutina rugosa (syn. Candida rugosa) and Trichomonascus ciferrii (syn. Candida ciferrii).</title>
        <authorList>
            <person name="Mixao V."/>
            <person name="Saus E."/>
            <person name="Hansen A.P."/>
            <person name="Lass-Florl C."/>
            <person name="Gabaldon T."/>
        </authorList>
    </citation>
    <scope>NUCLEOTIDE SEQUENCE</scope>
    <source>
        <strain evidence="3">CBS 4856</strain>
    </source>
</reference>
<keyword evidence="2" id="KW-0472">Membrane</keyword>
<dbReference type="InterPro" id="IPR013083">
    <property type="entry name" value="Znf_RING/FYVE/PHD"/>
</dbReference>
<dbReference type="EMBL" id="SWFS01000472">
    <property type="protein sequence ID" value="KAA8902062.1"/>
    <property type="molecule type" value="Genomic_DNA"/>
</dbReference>
<evidence type="ECO:0000313" key="4">
    <source>
        <dbReference type="Proteomes" id="UP000761534"/>
    </source>
</evidence>
<accession>A0A642UN12</accession>
<dbReference type="GO" id="GO:0016567">
    <property type="term" value="P:protein ubiquitination"/>
    <property type="evidence" value="ECO:0007669"/>
    <property type="project" value="TreeGrafter"/>
</dbReference>
<feature type="region of interest" description="Disordered" evidence="1">
    <location>
        <begin position="502"/>
        <end position="545"/>
    </location>
</feature>
<keyword evidence="2" id="KW-1133">Transmembrane helix</keyword>
<feature type="transmembrane region" description="Helical" evidence="2">
    <location>
        <begin position="209"/>
        <end position="228"/>
    </location>
</feature>
<dbReference type="PANTHER" id="PTHR22696">
    <property type="entry name" value="E3 UBIQUITIN-PROTEIN LIGASE RNF26"/>
    <property type="match status" value="1"/>
</dbReference>
<dbReference type="CDD" id="cd16616">
    <property type="entry name" value="mRING-HC-C4C4_Asi1p-like"/>
    <property type="match status" value="1"/>
</dbReference>
<feature type="transmembrane region" description="Helical" evidence="2">
    <location>
        <begin position="240"/>
        <end position="259"/>
    </location>
</feature>
<gene>
    <name evidence="3" type="ORF">TRICI_005950</name>
</gene>
<keyword evidence="2" id="KW-0812">Transmembrane</keyword>
<evidence type="ECO:0008006" key="5">
    <source>
        <dbReference type="Google" id="ProtNLM"/>
    </source>
</evidence>
<organism evidence="3 4">
    <name type="scientific">Trichomonascus ciferrii</name>
    <dbReference type="NCBI Taxonomy" id="44093"/>
    <lineage>
        <taxon>Eukaryota</taxon>
        <taxon>Fungi</taxon>
        <taxon>Dikarya</taxon>
        <taxon>Ascomycota</taxon>
        <taxon>Saccharomycotina</taxon>
        <taxon>Dipodascomycetes</taxon>
        <taxon>Dipodascales</taxon>
        <taxon>Trichomonascaceae</taxon>
        <taxon>Trichomonascus</taxon>
        <taxon>Trichomonascus ciferrii complex</taxon>
    </lineage>
</organism>
<evidence type="ECO:0000256" key="2">
    <source>
        <dbReference type="SAM" id="Phobius"/>
    </source>
</evidence>
<evidence type="ECO:0000256" key="1">
    <source>
        <dbReference type="SAM" id="MobiDB-lite"/>
    </source>
</evidence>
<name>A0A642UN12_9ASCO</name>
<feature type="transmembrane region" description="Helical" evidence="2">
    <location>
        <begin position="68"/>
        <end position="88"/>
    </location>
</feature>
<dbReference type="Proteomes" id="UP000761534">
    <property type="component" value="Unassembled WGS sequence"/>
</dbReference>
<dbReference type="GO" id="GO:0006511">
    <property type="term" value="P:ubiquitin-dependent protein catabolic process"/>
    <property type="evidence" value="ECO:0007669"/>
    <property type="project" value="TreeGrafter"/>
</dbReference>